<dbReference type="GO" id="GO:0003700">
    <property type="term" value="F:DNA-binding transcription factor activity"/>
    <property type="evidence" value="ECO:0007669"/>
    <property type="project" value="TreeGrafter"/>
</dbReference>
<keyword evidence="2 4" id="KW-0238">DNA-binding</keyword>
<gene>
    <name evidence="6" type="ORF">SAMN05660710_01303</name>
</gene>
<protein>
    <submittedName>
        <fullName evidence="6">Transcriptional regulator, TetR family</fullName>
    </submittedName>
</protein>
<dbReference type="AlphaFoldDB" id="A0A1G5F8V7"/>
<dbReference type="STRING" id="336292.SAMN05660710_01303"/>
<evidence type="ECO:0000256" key="1">
    <source>
        <dbReference type="ARBA" id="ARBA00023015"/>
    </source>
</evidence>
<dbReference type="Pfam" id="PF00440">
    <property type="entry name" value="TetR_N"/>
    <property type="match status" value="1"/>
</dbReference>
<dbReference type="EMBL" id="FMVT01000004">
    <property type="protein sequence ID" value="SCY35531.1"/>
    <property type="molecule type" value="Genomic_DNA"/>
</dbReference>
<keyword evidence="7" id="KW-1185">Reference proteome</keyword>
<evidence type="ECO:0000259" key="5">
    <source>
        <dbReference type="PROSITE" id="PS50977"/>
    </source>
</evidence>
<sequence>MNLQVNRRYRTAKKIQAVAVELAVRDGLANVTTEAIARQAEISTRTFFNYYPYKEAALMGPPPDYPAEASEAFVNGKGRLIDDLAALIEAHLARFLDERDMIGHLLALSETDPKLEALRNSAMLSRRAQMRGLLHRRMPGSDPRLVEILAAAIIAATNAATKDWVSGERSDFIAAAHENLSLIMTAAELLGRAGDQGDSSLR</sequence>
<dbReference type="InterPro" id="IPR001647">
    <property type="entry name" value="HTH_TetR"/>
</dbReference>
<keyword evidence="1" id="KW-0805">Transcription regulation</keyword>
<organism evidence="6 7">
    <name type="scientific">Paracoccus tibetensis</name>
    <dbReference type="NCBI Taxonomy" id="336292"/>
    <lineage>
        <taxon>Bacteria</taxon>
        <taxon>Pseudomonadati</taxon>
        <taxon>Pseudomonadota</taxon>
        <taxon>Alphaproteobacteria</taxon>
        <taxon>Rhodobacterales</taxon>
        <taxon>Paracoccaceae</taxon>
        <taxon>Paracoccus</taxon>
    </lineage>
</organism>
<name>A0A1G5F8V7_9RHOB</name>
<keyword evidence="3" id="KW-0804">Transcription</keyword>
<dbReference type="SUPFAM" id="SSF46689">
    <property type="entry name" value="Homeodomain-like"/>
    <property type="match status" value="1"/>
</dbReference>
<evidence type="ECO:0000313" key="6">
    <source>
        <dbReference type="EMBL" id="SCY35531.1"/>
    </source>
</evidence>
<proteinExistence type="predicted"/>
<dbReference type="PROSITE" id="PS50977">
    <property type="entry name" value="HTH_TETR_2"/>
    <property type="match status" value="1"/>
</dbReference>
<reference evidence="6 7" key="1">
    <citation type="submission" date="2016-10" db="EMBL/GenBank/DDBJ databases">
        <authorList>
            <person name="de Groot N.N."/>
        </authorList>
    </citation>
    <scope>NUCLEOTIDE SEQUENCE [LARGE SCALE GENOMIC DNA]</scope>
    <source>
        <strain evidence="6 7">CGMCC 1.8925</strain>
    </source>
</reference>
<dbReference type="PANTHER" id="PTHR30055:SF238">
    <property type="entry name" value="MYCOFACTOCIN BIOSYNTHESIS TRANSCRIPTIONAL REGULATOR MFTR-RELATED"/>
    <property type="match status" value="1"/>
</dbReference>
<dbReference type="Proteomes" id="UP000199502">
    <property type="component" value="Unassembled WGS sequence"/>
</dbReference>
<dbReference type="GO" id="GO:0000976">
    <property type="term" value="F:transcription cis-regulatory region binding"/>
    <property type="evidence" value="ECO:0007669"/>
    <property type="project" value="TreeGrafter"/>
</dbReference>
<feature type="DNA-binding region" description="H-T-H motif" evidence="4">
    <location>
        <begin position="32"/>
        <end position="51"/>
    </location>
</feature>
<dbReference type="Gene3D" id="1.10.357.10">
    <property type="entry name" value="Tetracycline Repressor, domain 2"/>
    <property type="match status" value="1"/>
</dbReference>
<dbReference type="RefSeq" id="WP_090741533.1">
    <property type="nucleotide sequence ID" value="NZ_FMVT01000004.1"/>
</dbReference>
<dbReference type="InterPro" id="IPR050109">
    <property type="entry name" value="HTH-type_TetR-like_transc_reg"/>
</dbReference>
<dbReference type="InterPro" id="IPR009057">
    <property type="entry name" value="Homeodomain-like_sf"/>
</dbReference>
<evidence type="ECO:0000313" key="7">
    <source>
        <dbReference type="Proteomes" id="UP000199502"/>
    </source>
</evidence>
<feature type="domain" description="HTH tetR-type" evidence="5">
    <location>
        <begin position="9"/>
        <end position="69"/>
    </location>
</feature>
<dbReference type="OrthoDB" id="9811084at2"/>
<evidence type="ECO:0000256" key="3">
    <source>
        <dbReference type="ARBA" id="ARBA00023163"/>
    </source>
</evidence>
<evidence type="ECO:0000256" key="2">
    <source>
        <dbReference type="ARBA" id="ARBA00023125"/>
    </source>
</evidence>
<accession>A0A1G5F8V7</accession>
<evidence type="ECO:0000256" key="4">
    <source>
        <dbReference type="PROSITE-ProRule" id="PRU00335"/>
    </source>
</evidence>
<dbReference type="PANTHER" id="PTHR30055">
    <property type="entry name" value="HTH-TYPE TRANSCRIPTIONAL REGULATOR RUTR"/>
    <property type="match status" value="1"/>
</dbReference>